<dbReference type="RefSeq" id="WP_023495610.1">
    <property type="nucleotide sequence ID" value="NZ_AYLO01000102.1"/>
</dbReference>
<evidence type="ECO:0000313" key="1">
    <source>
        <dbReference type="EMBL" id="ESS71334.1"/>
    </source>
</evidence>
<protein>
    <recommendedName>
        <fullName evidence="3">Iron-containing redox enzyme family protein</fullName>
    </recommendedName>
</protein>
<dbReference type="SMART" id="SM01236">
    <property type="entry name" value="Haem_oxygenase_2"/>
    <property type="match status" value="1"/>
</dbReference>
<comment type="caution">
    <text evidence="1">The sequence shown here is derived from an EMBL/GenBank/DDBJ whole genome shotgun (WGS) entry which is preliminary data.</text>
</comment>
<dbReference type="AlphaFoldDB" id="V5BTY7"/>
<dbReference type="Proteomes" id="UP000017842">
    <property type="component" value="Unassembled WGS sequence"/>
</dbReference>
<reference evidence="1 2" key="1">
    <citation type="journal article" date="2013" name="Genome Announc.">
        <title>Draft Genome Sequence of the Methanotrophic Gammaproteobacterium Methyloglobulus morosus DSM 22980 Strain KoM1.</title>
        <authorList>
            <person name="Poehlein A."/>
            <person name="Deutzmann J.S."/>
            <person name="Daniel R."/>
            <person name="Simeonova D.D."/>
        </authorList>
    </citation>
    <scope>NUCLEOTIDE SEQUENCE [LARGE SCALE GENOMIC DNA]</scope>
    <source>
        <strain evidence="1 2">KoM1</strain>
    </source>
</reference>
<organism evidence="1 2">
    <name type="scientific">Methyloglobulus morosus KoM1</name>
    <dbReference type="NCBI Taxonomy" id="1116472"/>
    <lineage>
        <taxon>Bacteria</taxon>
        <taxon>Pseudomonadati</taxon>
        <taxon>Pseudomonadota</taxon>
        <taxon>Gammaproteobacteria</taxon>
        <taxon>Methylococcales</taxon>
        <taxon>Methylococcaceae</taxon>
        <taxon>Methyloglobulus</taxon>
    </lineage>
</organism>
<accession>V5BTY7</accession>
<dbReference type="STRING" id="1116472.MGMO_107c00100"/>
<dbReference type="Pfam" id="PF14518">
    <property type="entry name" value="Haem_oxygenas_2"/>
    <property type="match status" value="1"/>
</dbReference>
<gene>
    <name evidence="1" type="ORF">MGMO_107c00100</name>
</gene>
<dbReference type="eggNOG" id="ENOG502Z9M7">
    <property type="taxonomic scope" value="Bacteria"/>
</dbReference>
<sequence>MNQNTFNLVLAPPLKPFFSKSAVTAVGQDCPSDSRDLLHSLVHISEHYAALPTAYRLLKRQLLAVSREYEAHFSAKYSPAAFAMLTKHTLSGHPYPLPATALNACLVQYAPIYFTEMAWLPSIVQTATNQTPLVIDLMAMYLRLTEGNQGIAASRTIYHAHLLANGIELPALHTLAFVKQPDVGDEIFDFAAVQLALAQFPRVLFPEILGFTLSYCQTPSLPEQLFPDNDGEMPNFITARSGRRKQETTALTAIIKAYLSEFSQQADDLWQRIQTGFWLHQQHIAACDHRITALLHTELSPRQAVEKLLATLMPNAIGHHGKIRLGSRTLDEWFKETPFKSANFLASLLHSPYVDRVKPEHSKLLQLFEFNGPMFGVLDGNGKAVLKNWLLSELNPGLTQSKKHKTANYKVGLKSISSDTAPKQAITDNQVEHGDIAQENYAKLSNRQLYFYLVNSDLYPEALSTAKNRATRILVWAKTFNRLPFRYYSHQAFGDYIKSIYRHEADNYKPLKNKPSLSKNAYVWGIKQFAPTILTDGSWLQGVQQLDYYPSHSVGALLHKIYQDETGNGILAQNHPHIYQELLTSLGLKWPPISDKGFANHPGFLDSAFDIPVYLMAISKFPCTLLPELLGLNMAIEISGLGNIYLRLSEELKFWGINPAIVDVHTSIDNLSSGHSALAIKAIQTYLDEVATCYGDAVMQEHWRRIYTGYCSLQAASKRFKFSLIWQYLMRRPRVDSTG</sequence>
<evidence type="ECO:0008006" key="3">
    <source>
        <dbReference type="Google" id="ProtNLM"/>
    </source>
</evidence>
<evidence type="ECO:0000313" key="2">
    <source>
        <dbReference type="Proteomes" id="UP000017842"/>
    </source>
</evidence>
<dbReference type="OrthoDB" id="6635957at2"/>
<dbReference type="EMBL" id="AYLO01000102">
    <property type="protein sequence ID" value="ESS71334.1"/>
    <property type="molecule type" value="Genomic_DNA"/>
</dbReference>
<proteinExistence type="predicted"/>
<keyword evidence="2" id="KW-1185">Reference proteome</keyword>
<name>V5BTY7_9GAMM</name>